<dbReference type="SMART" id="SM00471">
    <property type="entry name" value="HDc"/>
    <property type="match status" value="1"/>
</dbReference>
<evidence type="ECO:0000256" key="1">
    <source>
        <dbReference type="ARBA" id="ARBA00022801"/>
    </source>
</evidence>
<dbReference type="GO" id="GO:0006203">
    <property type="term" value="P:dGTP catabolic process"/>
    <property type="evidence" value="ECO:0007669"/>
    <property type="project" value="TreeGrafter"/>
</dbReference>
<name>A0A266Q7B4_9GAMM</name>
<evidence type="ECO:0000259" key="2">
    <source>
        <dbReference type="SMART" id="SM00471"/>
    </source>
</evidence>
<dbReference type="PANTHER" id="PTHR11373">
    <property type="entry name" value="DEOXYNUCLEOSIDE TRIPHOSPHATE TRIPHOSPHOHYDROLASE"/>
    <property type="match status" value="1"/>
</dbReference>
<evidence type="ECO:0000313" key="4">
    <source>
        <dbReference type="Proteomes" id="UP000216101"/>
    </source>
</evidence>
<protein>
    <submittedName>
        <fullName evidence="3">Deoxyguanosinetriphosphate triphosphohydrolase</fullName>
    </submittedName>
</protein>
<dbReference type="InterPro" id="IPR050135">
    <property type="entry name" value="dGTPase-like"/>
</dbReference>
<dbReference type="GO" id="GO:0008832">
    <property type="term" value="F:dGTPase activity"/>
    <property type="evidence" value="ECO:0007669"/>
    <property type="project" value="TreeGrafter"/>
</dbReference>
<comment type="caution">
    <text evidence="3">The sequence shown here is derived from an EMBL/GenBank/DDBJ whole genome shotgun (WGS) entry which is preliminary data.</text>
</comment>
<feature type="domain" description="HD/PDEase" evidence="2">
    <location>
        <begin position="62"/>
        <end position="252"/>
    </location>
</feature>
<dbReference type="InterPro" id="IPR027432">
    <property type="entry name" value="dGTP_triphosphohydrolase_C"/>
</dbReference>
<gene>
    <name evidence="3" type="ORF">CBP51_01385</name>
</gene>
<dbReference type="Pfam" id="PF01966">
    <property type="entry name" value="HD"/>
    <property type="match status" value="1"/>
</dbReference>
<proteinExistence type="predicted"/>
<keyword evidence="1 3" id="KW-0378">Hydrolase</keyword>
<dbReference type="NCBIfam" id="TIGR01353">
    <property type="entry name" value="dGTP_triPase"/>
    <property type="match status" value="1"/>
</dbReference>
<reference evidence="4" key="1">
    <citation type="submission" date="2017-05" db="EMBL/GenBank/DDBJ databases">
        <authorList>
            <person name="Barney B.M."/>
        </authorList>
    </citation>
    <scope>NUCLEOTIDE SEQUENCE [LARGE SCALE GENOMIC DNA]</scope>
    <source>
        <strain evidence="4">PSBB022</strain>
    </source>
</reference>
<dbReference type="PANTHER" id="PTHR11373:SF32">
    <property type="entry name" value="DEOXYGUANOSINETRIPHOSPHATE TRIPHOSPHOHYDROLASE"/>
    <property type="match status" value="1"/>
</dbReference>
<dbReference type="InterPro" id="IPR023293">
    <property type="entry name" value="dGTP_triP_hydro_central_sf"/>
</dbReference>
<sequence length="464" mass="52916">MLSWEKLLNPARLKDIHGGKELANSGVGRKELERDYDRILFAAPTRRLADKTQVFPMEENDSVRNRLTHSHEVSNLARSIGIRLAFEHADEVFGQNHEALDVKRNVPAVLAAVGLAHDLGNPPFGHQGEEAIQQWFHDGNCSDNNNIEDDFLNFDGNAQTFRLLTKLQVLHDKFGLNLTVSTLAALLKYPSIYGSDKFGRKKHGIFKSETDIITDVWEATGLKKGIRHPFAYIMEACDDIAYSVIDAEDTVKKGYASFYDLINHLENYDKNDASIKKVIAASLKNNNEFKEIPDISSNQLNDISMQMFRVHAISQMIPAAADTFRENIKKIMSGEINGDFELISQSNCSILCKATKDFDIRYGFRHRDVLKLELQGSNYIKNTMTMLWQGICNAEKFDDRKKKSDPFEKYVYGSISENYRRIYNQSDRSDYAKRQLLCDAISGMTESYLIKKHDEFKSLANEKK</sequence>
<dbReference type="EMBL" id="NHNI01000001">
    <property type="protein sequence ID" value="OZY85732.1"/>
    <property type="molecule type" value="Genomic_DNA"/>
</dbReference>
<dbReference type="Proteomes" id="UP000216101">
    <property type="component" value="Unassembled WGS sequence"/>
</dbReference>
<dbReference type="Gene3D" id="1.10.3410.10">
    <property type="entry name" value="putative deoxyguanosinetriphosphate triphosphohydrolase like domain"/>
    <property type="match status" value="1"/>
</dbReference>
<dbReference type="Gene3D" id="1.10.3550.10">
    <property type="entry name" value="eoxyguanosinetriphosphate triphosphohydrolase domain-like"/>
    <property type="match status" value="1"/>
</dbReference>
<dbReference type="InterPro" id="IPR003607">
    <property type="entry name" value="HD/PDEase_dom"/>
</dbReference>
<evidence type="ECO:0000313" key="3">
    <source>
        <dbReference type="EMBL" id="OZY85732.1"/>
    </source>
</evidence>
<accession>A0A266Q7B4</accession>
<dbReference type="InterPro" id="IPR006261">
    <property type="entry name" value="dGTPase"/>
</dbReference>
<dbReference type="SUPFAM" id="SSF109604">
    <property type="entry name" value="HD-domain/PDEase-like"/>
    <property type="match status" value="1"/>
</dbReference>
<dbReference type="AlphaFoldDB" id="A0A266Q7B4"/>
<dbReference type="InterPro" id="IPR006674">
    <property type="entry name" value="HD_domain"/>
</dbReference>
<organism evidence="3 4">
    <name type="scientific">Cellvibrio mixtus</name>
    <dbReference type="NCBI Taxonomy" id="39650"/>
    <lineage>
        <taxon>Bacteria</taxon>
        <taxon>Pseudomonadati</taxon>
        <taxon>Pseudomonadota</taxon>
        <taxon>Gammaproteobacteria</taxon>
        <taxon>Cellvibrionales</taxon>
        <taxon>Cellvibrionaceae</taxon>
        <taxon>Cellvibrio</taxon>
    </lineage>
</organism>
<dbReference type="Gene3D" id="1.10.3210.10">
    <property type="entry name" value="Hypothetical protein af1432"/>
    <property type="match status" value="1"/>
</dbReference>
<keyword evidence="4" id="KW-1185">Reference proteome</keyword>